<dbReference type="Proteomes" id="UP000054742">
    <property type="component" value="Unassembled WGS sequence"/>
</dbReference>
<evidence type="ECO:0000256" key="1">
    <source>
        <dbReference type="ARBA" id="ARBA00022723"/>
    </source>
</evidence>
<evidence type="ECO:0000256" key="2">
    <source>
        <dbReference type="ARBA" id="ARBA00022801"/>
    </source>
</evidence>
<dbReference type="PANTHER" id="PTHR42988">
    <property type="entry name" value="PHOSPHOHYDROLASE"/>
    <property type="match status" value="1"/>
</dbReference>
<dbReference type="Pfam" id="PF00149">
    <property type="entry name" value="Metallophos"/>
    <property type="match status" value="1"/>
</dbReference>
<accession>A0A0W0S4H9</accession>
<reference evidence="6 7" key="1">
    <citation type="submission" date="2015-11" db="EMBL/GenBank/DDBJ databases">
        <title>Genomic analysis of 38 Legionella species identifies large and diverse effector repertoires.</title>
        <authorList>
            <person name="Burstein D."/>
            <person name="Amaro F."/>
            <person name="Zusman T."/>
            <person name="Lifshitz Z."/>
            <person name="Cohen O."/>
            <person name="Gilbert J.A."/>
            <person name="Pupko T."/>
            <person name="Shuman H.A."/>
            <person name="Segal G."/>
        </authorList>
    </citation>
    <scope>NUCLEOTIDE SEQUENCE [LARGE SCALE GENOMIC DNA]</scope>
    <source>
        <strain evidence="6 7">ATCC 43878</strain>
    </source>
</reference>
<dbReference type="InterPro" id="IPR050884">
    <property type="entry name" value="CNP_phosphodiesterase-III"/>
</dbReference>
<comment type="caution">
    <text evidence="6">The sequence shown here is derived from an EMBL/GenBank/DDBJ whole genome shotgun (WGS) entry which is preliminary data.</text>
</comment>
<evidence type="ECO:0000256" key="4">
    <source>
        <dbReference type="ARBA" id="ARBA00025742"/>
    </source>
</evidence>
<comment type="similarity">
    <text evidence="4">Belongs to the cyclic nucleotide phosphodiesterase class-III family.</text>
</comment>
<keyword evidence="1" id="KW-0479">Metal-binding</keyword>
<dbReference type="OrthoDB" id="9811542at2"/>
<dbReference type="GO" id="GO:0016787">
    <property type="term" value="F:hydrolase activity"/>
    <property type="evidence" value="ECO:0007669"/>
    <property type="project" value="UniProtKB-KW"/>
</dbReference>
<evidence type="ECO:0000313" key="7">
    <source>
        <dbReference type="Proteomes" id="UP000054742"/>
    </source>
</evidence>
<evidence type="ECO:0000313" key="6">
    <source>
        <dbReference type="EMBL" id="KTC77961.1"/>
    </source>
</evidence>
<dbReference type="EMBL" id="LNXV01000033">
    <property type="protein sequence ID" value="KTC77961.1"/>
    <property type="molecule type" value="Genomic_DNA"/>
</dbReference>
<dbReference type="PANTHER" id="PTHR42988:SF2">
    <property type="entry name" value="CYCLIC NUCLEOTIDE PHOSPHODIESTERASE CBUA0032-RELATED"/>
    <property type="match status" value="1"/>
</dbReference>
<keyword evidence="3" id="KW-0408">Iron</keyword>
<dbReference type="Gene3D" id="3.60.21.10">
    <property type="match status" value="1"/>
</dbReference>
<dbReference type="GO" id="GO:0046872">
    <property type="term" value="F:metal ion binding"/>
    <property type="evidence" value="ECO:0007669"/>
    <property type="project" value="UniProtKB-KW"/>
</dbReference>
<dbReference type="AlphaFoldDB" id="A0A0W0S4H9"/>
<dbReference type="InterPro" id="IPR004843">
    <property type="entry name" value="Calcineurin-like_PHP"/>
</dbReference>
<keyword evidence="7" id="KW-1185">Reference proteome</keyword>
<evidence type="ECO:0000256" key="3">
    <source>
        <dbReference type="ARBA" id="ARBA00023004"/>
    </source>
</evidence>
<protein>
    <submittedName>
        <fullName evidence="6">3',5'-cyclic-nucleotide phosphodiesterase</fullName>
    </submittedName>
</protein>
<dbReference type="STRING" id="29422.Lbru_2253"/>
<dbReference type="InterPro" id="IPR029052">
    <property type="entry name" value="Metallo-depent_PP-like"/>
</dbReference>
<keyword evidence="2" id="KW-0378">Hydrolase</keyword>
<organism evidence="6 7">
    <name type="scientific">Legionella brunensis</name>
    <dbReference type="NCBI Taxonomy" id="29422"/>
    <lineage>
        <taxon>Bacteria</taxon>
        <taxon>Pseudomonadati</taxon>
        <taxon>Pseudomonadota</taxon>
        <taxon>Gammaproteobacteria</taxon>
        <taxon>Legionellales</taxon>
        <taxon>Legionellaceae</taxon>
        <taxon>Legionella</taxon>
    </lineage>
</organism>
<evidence type="ECO:0000259" key="5">
    <source>
        <dbReference type="Pfam" id="PF00149"/>
    </source>
</evidence>
<dbReference type="PATRIC" id="fig|29422.6.peg.2402"/>
<dbReference type="RefSeq" id="WP_058442245.1">
    <property type="nucleotide sequence ID" value="NZ_CAAAHU010000018.1"/>
</dbReference>
<feature type="domain" description="Calcineurin-like phosphoesterase" evidence="5">
    <location>
        <begin position="1"/>
        <end position="186"/>
    </location>
</feature>
<gene>
    <name evidence="6" type="ORF">Lbru_2253</name>
</gene>
<dbReference type="SUPFAM" id="SSF56300">
    <property type="entry name" value="Metallo-dependent phosphatases"/>
    <property type="match status" value="1"/>
</dbReference>
<sequence length="269" mass="30924">MKIAHISDLHFGMHLPAVLDAFIESIHKIEPEIVIISGDVTQRAKNYQFELLCSFLGQVPGTILVVPGNHDVPFYNFWARLIHPFKTYNNYIGKHFKTEFCNDEIAILGVNSVNPLKGIKGKLTNSVLDKINSFFVEKKKNSNILFFHHNFDHIEGLHKPLENESQFLSYLRQSNIDVVCTGHLHYANVGLIRKNTNRVCLVLHAGSLLCSRKKDNMNSYFSIDINAEQCSVDWHVFRNNQFEIHKNYTVNFADKEFKLKFEDEDSGAL</sequence>
<name>A0A0W0S4H9_9GAMM</name>
<proteinExistence type="inferred from homology"/>